<accession>A0A2W5D9X5</accession>
<feature type="domain" description="DUF2779" evidence="1">
    <location>
        <begin position="385"/>
        <end position="531"/>
    </location>
</feature>
<dbReference type="Pfam" id="PF11074">
    <property type="entry name" value="DUF2779"/>
    <property type="match status" value="1"/>
</dbReference>
<dbReference type="InterPro" id="IPR021301">
    <property type="entry name" value="DUF2779"/>
</dbReference>
<dbReference type="AlphaFoldDB" id="A0A2W5D9X5"/>
<reference evidence="2 3" key="1">
    <citation type="submission" date="2017-08" db="EMBL/GenBank/DDBJ databases">
        <title>Infants hospitalized years apart are colonized by the same room-sourced microbial strains.</title>
        <authorList>
            <person name="Brooks B."/>
            <person name="Olm M.R."/>
            <person name="Firek B.A."/>
            <person name="Baker R."/>
            <person name="Thomas B.C."/>
            <person name="Morowitz M.J."/>
            <person name="Banfield J.F."/>
        </authorList>
    </citation>
    <scope>NUCLEOTIDE SEQUENCE [LARGE SCALE GENOMIC DNA]</scope>
    <source>
        <strain evidence="2">S2_012_000_R2_81</strain>
    </source>
</reference>
<sequence>MSTALRYLTKSRFKLAAECPRKLFYTGKRQYLDRSLDDSFLAALAEGGYQVGELACLAHPGGVRVDELDHRIALEKTAELLKQERVTIFEAALAIGTLFVRVDILRKNGAEVDLLEVKAKSYSAKADGDFRGAKGQLKSDFLPYLQDVAFQRFVAQQALPGQTVRAFLVLVDKDQRATVDGLNQLFKAVVVDGRLRIEMPPGISHEALGQSLLATVCVDSQADQILADGLAVGPADVRPFAEAVKVFSAAYADDRALAPMPSSTCSGCQFKAASWPTADAPRSGFHECWSEAFQWTAEDFGDATVLDIWNFRGKDKLIPQGVLKAKQVTLEALGFDGEAPDKAGMTTKHRQWYACQPAWPGGGEFFFDREGYLAACEGWKFPLHCIDFETSTVAIPFLRGRHPYAITAFQFSHHMIHADGRVEHKTQWLCAEPGVDPSVEFVRALKDALSQDEGTIFRWAAHENTVLNKLREELIASLDPPADRDELVAFIESVTSRSVGKEKVHGTRSMVDLCEIASKFYFHPSTKGSNSLKKVLPALMRSSAFLRETYGKPIYGGRGVSLNFDVPIAWWEERNGEVIDPYKLLPPVFEDVSSAETDAAEEGLADELREGGAAMAAYARLQFEDLPTAQRTAIKSALLRYCELDTLAMVMAVQAWNAMAR</sequence>
<evidence type="ECO:0000259" key="1">
    <source>
        <dbReference type="Pfam" id="PF11074"/>
    </source>
</evidence>
<name>A0A2W5D9X5_9BURK</name>
<proteinExistence type="predicted"/>
<organism evidence="2 3">
    <name type="scientific">Roseateles depolymerans</name>
    <dbReference type="NCBI Taxonomy" id="76731"/>
    <lineage>
        <taxon>Bacteria</taxon>
        <taxon>Pseudomonadati</taxon>
        <taxon>Pseudomonadota</taxon>
        <taxon>Betaproteobacteria</taxon>
        <taxon>Burkholderiales</taxon>
        <taxon>Sphaerotilaceae</taxon>
        <taxon>Roseateles</taxon>
    </lineage>
</organism>
<dbReference type="Proteomes" id="UP000249633">
    <property type="component" value="Unassembled WGS sequence"/>
</dbReference>
<comment type="caution">
    <text evidence="2">The sequence shown here is derived from an EMBL/GenBank/DDBJ whole genome shotgun (WGS) entry which is preliminary data.</text>
</comment>
<evidence type="ECO:0000313" key="2">
    <source>
        <dbReference type="EMBL" id="PZP27378.1"/>
    </source>
</evidence>
<evidence type="ECO:0000313" key="3">
    <source>
        <dbReference type="Proteomes" id="UP000249633"/>
    </source>
</evidence>
<dbReference type="EMBL" id="QFOD01000031">
    <property type="protein sequence ID" value="PZP27378.1"/>
    <property type="molecule type" value="Genomic_DNA"/>
</dbReference>
<protein>
    <submittedName>
        <fullName evidence="2">DUF2779 domain-containing protein</fullName>
    </submittedName>
</protein>
<gene>
    <name evidence="2" type="ORF">DI603_22145</name>
</gene>